<evidence type="ECO:0000313" key="1">
    <source>
        <dbReference type="Ensembl" id="ENSPNAP00000054589.1"/>
    </source>
</evidence>
<sequence>NKCIVIKPADKGSITVIMDRNQYVKEANRQLNNPQYYQKLDKPIFPQTSEGIRKSLDSLLSAGYINKKQINYLMGDNPPRPRQFYLLPKIHKAKETWPTEYMPPGRPIVSDCGSESYKIAEYLDYYLNPLSTKHATIINLTFSVSLKWV</sequence>
<evidence type="ECO:0000313" key="2">
    <source>
        <dbReference type="Proteomes" id="UP001501920"/>
    </source>
</evidence>
<dbReference type="Ensembl" id="ENSPNAT00000057156.1">
    <property type="protein sequence ID" value="ENSPNAP00000054589.1"/>
    <property type="gene ID" value="ENSPNAG00000031079.1"/>
</dbReference>
<dbReference type="Proteomes" id="UP001501920">
    <property type="component" value="Chromosome 10"/>
</dbReference>
<dbReference type="AlphaFoldDB" id="A0AAR2JWK9"/>
<dbReference type="PANTHER" id="PTHR21301">
    <property type="entry name" value="REVERSE TRANSCRIPTASE"/>
    <property type="match status" value="1"/>
</dbReference>
<protein>
    <submittedName>
        <fullName evidence="1">Uncharacterized protein</fullName>
    </submittedName>
</protein>
<reference evidence="1 2" key="1">
    <citation type="submission" date="2020-10" db="EMBL/GenBank/DDBJ databases">
        <title>Pygocentrus nattereri (red-bellied piranha) genome, fPygNat1, primary haplotype.</title>
        <authorList>
            <person name="Myers G."/>
            <person name="Meyer A."/>
            <person name="Karagic N."/>
            <person name="Pippel M."/>
            <person name="Winkler S."/>
            <person name="Tracey A."/>
            <person name="Wood J."/>
            <person name="Formenti G."/>
            <person name="Howe K."/>
            <person name="Fedrigo O."/>
            <person name="Jarvis E.D."/>
        </authorList>
    </citation>
    <scope>NUCLEOTIDE SEQUENCE [LARGE SCALE GENOMIC DNA]</scope>
</reference>
<dbReference type="PANTHER" id="PTHR21301:SF10">
    <property type="entry name" value="REVERSE TRANSCRIPTASE DOMAIN-CONTAINING PROTEIN"/>
    <property type="match status" value="1"/>
</dbReference>
<name>A0AAR2JWK9_PYGNA</name>
<keyword evidence="2" id="KW-1185">Reference proteome</keyword>
<proteinExistence type="predicted"/>
<reference evidence="1" key="3">
    <citation type="submission" date="2025-09" db="UniProtKB">
        <authorList>
            <consortium name="Ensembl"/>
        </authorList>
    </citation>
    <scope>IDENTIFICATION</scope>
</reference>
<accession>A0AAR2JWK9</accession>
<organism evidence="1 2">
    <name type="scientific">Pygocentrus nattereri</name>
    <name type="common">Red-bellied piranha</name>
    <dbReference type="NCBI Taxonomy" id="42514"/>
    <lineage>
        <taxon>Eukaryota</taxon>
        <taxon>Metazoa</taxon>
        <taxon>Chordata</taxon>
        <taxon>Craniata</taxon>
        <taxon>Vertebrata</taxon>
        <taxon>Euteleostomi</taxon>
        <taxon>Actinopterygii</taxon>
        <taxon>Neopterygii</taxon>
        <taxon>Teleostei</taxon>
        <taxon>Ostariophysi</taxon>
        <taxon>Characiformes</taxon>
        <taxon>Characoidei</taxon>
        <taxon>Pygocentrus</taxon>
    </lineage>
</organism>
<reference evidence="1" key="2">
    <citation type="submission" date="2025-08" db="UniProtKB">
        <authorList>
            <consortium name="Ensembl"/>
        </authorList>
    </citation>
    <scope>IDENTIFICATION</scope>
</reference>
<dbReference type="GeneTree" id="ENSGT00940000154669"/>